<dbReference type="NCBIfam" id="TIGR00143">
    <property type="entry name" value="hypF"/>
    <property type="match status" value="1"/>
</dbReference>
<proteinExistence type="inferred from homology"/>
<evidence type="ECO:0000256" key="16">
    <source>
        <dbReference type="ARBA" id="ARBA00078219"/>
    </source>
</evidence>
<dbReference type="Pfam" id="PF17788">
    <property type="entry name" value="HypF_C"/>
    <property type="match status" value="1"/>
</dbReference>
<organism evidence="19 20">
    <name type="scientific">Beauveria bassiana D1-5</name>
    <dbReference type="NCBI Taxonomy" id="1245745"/>
    <lineage>
        <taxon>Eukaryota</taxon>
        <taxon>Fungi</taxon>
        <taxon>Dikarya</taxon>
        <taxon>Ascomycota</taxon>
        <taxon>Pezizomycotina</taxon>
        <taxon>Sordariomycetes</taxon>
        <taxon>Hypocreomycetidae</taxon>
        <taxon>Hypocreales</taxon>
        <taxon>Cordycipitaceae</taxon>
        <taxon>Beauveria</taxon>
    </lineage>
</organism>
<evidence type="ECO:0000256" key="7">
    <source>
        <dbReference type="ARBA" id="ARBA00022598"/>
    </source>
</evidence>
<dbReference type="GO" id="GO:0003725">
    <property type="term" value="F:double-stranded RNA binding"/>
    <property type="evidence" value="ECO:0007669"/>
    <property type="project" value="InterPro"/>
</dbReference>
<dbReference type="Proteomes" id="UP000030106">
    <property type="component" value="Unassembled WGS sequence"/>
</dbReference>
<evidence type="ECO:0000256" key="13">
    <source>
        <dbReference type="ARBA" id="ARBA00023136"/>
    </source>
</evidence>
<accession>A0A0A2VYR0</accession>
<dbReference type="HOGENOM" id="CLU_300340_0_0_1"/>
<dbReference type="GO" id="GO:0008270">
    <property type="term" value="F:zinc ion binding"/>
    <property type="evidence" value="ECO:0007669"/>
    <property type="project" value="UniProtKB-KW"/>
</dbReference>
<keyword evidence="6" id="KW-0533">Nickel</keyword>
<dbReference type="GO" id="GO:0015099">
    <property type="term" value="F:nickel cation transmembrane transporter activity"/>
    <property type="evidence" value="ECO:0007669"/>
    <property type="project" value="InterPro"/>
</dbReference>
<dbReference type="InterPro" id="IPR041440">
    <property type="entry name" value="HypF_C"/>
</dbReference>
<keyword evidence="13 17" id="KW-0472">Membrane</keyword>
<dbReference type="InterPro" id="IPR006070">
    <property type="entry name" value="Sua5-like_dom"/>
</dbReference>
<dbReference type="Pfam" id="PF22521">
    <property type="entry name" value="HypF_C_2"/>
    <property type="match status" value="1"/>
</dbReference>
<evidence type="ECO:0000259" key="18">
    <source>
        <dbReference type="PROSITE" id="PS51163"/>
    </source>
</evidence>
<dbReference type="SUPFAM" id="SSF55821">
    <property type="entry name" value="YrdC/RibB"/>
    <property type="match status" value="1"/>
</dbReference>
<evidence type="ECO:0000256" key="10">
    <source>
        <dbReference type="ARBA" id="ARBA00022771"/>
    </source>
</evidence>
<dbReference type="Gene3D" id="3.30.420.360">
    <property type="match status" value="1"/>
</dbReference>
<evidence type="ECO:0000256" key="17">
    <source>
        <dbReference type="SAM" id="Phobius"/>
    </source>
</evidence>
<evidence type="ECO:0000256" key="8">
    <source>
        <dbReference type="ARBA" id="ARBA00022692"/>
    </source>
</evidence>
<evidence type="ECO:0000256" key="4">
    <source>
        <dbReference type="ARBA" id="ARBA00015492"/>
    </source>
</evidence>
<comment type="subcellular location">
    <subcellularLocation>
        <location evidence="1">Endomembrane system</location>
        <topology evidence="1">Multi-pass membrane protein</topology>
    </subcellularLocation>
</comment>
<feature type="domain" description="YrdC-like" evidence="18">
    <location>
        <begin position="122"/>
        <end position="298"/>
    </location>
</feature>
<comment type="catalytic activity">
    <reaction evidence="14">
        <text>C-terminal L-cysteinyl-[HypE protein] + carbamoyl phosphate + ATP + H2O = C-terminal S-carboxamide-L-cysteinyl-[HypE protein] + AMP + phosphate + diphosphate + H(+)</text>
        <dbReference type="Rhea" id="RHEA:55636"/>
        <dbReference type="Rhea" id="RHEA-COMP:14247"/>
        <dbReference type="Rhea" id="RHEA-COMP:14392"/>
        <dbReference type="ChEBI" id="CHEBI:15377"/>
        <dbReference type="ChEBI" id="CHEBI:15378"/>
        <dbReference type="ChEBI" id="CHEBI:30616"/>
        <dbReference type="ChEBI" id="CHEBI:33019"/>
        <dbReference type="ChEBI" id="CHEBI:43474"/>
        <dbReference type="ChEBI" id="CHEBI:58228"/>
        <dbReference type="ChEBI" id="CHEBI:76913"/>
        <dbReference type="ChEBI" id="CHEBI:139126"/>
        <dbReference type="ChEBI" id="CHEBI:456215"/>
    </reaction>
</comment>
<dbReference type="PANTHER" id="PTHR42959:SF1">
    <property type="entry name" value="CARBAMOYLTRANSFERASE HYPF"/>
    <property type="match status" value="1"/>
</dbReference>
<evidence type="ECO:0000256" key="3">
    <source>
        <dbReference type="ARBA" id="ARBA00008097"/>
    </source>
</evidence>
<dbReference type="AlphaFoldDB" id="A0A0A2VYR0"/>
<dbReference type="Gene3D" id="3.30.420.40">
    <property type="match status" value="1"/>
</dbReference>
<dbReference type="Pfam" id="PF01300">
    <property type="entry name" value="Sua5_yciO_yrdC"/>
    <property type="match status" value="1"/>
</dbReference>
<feature type="transmembrane region" description="Helical" evidence="17">
    <location>
        <begin position="681"/>
        <end position="707"/>
    </location>
</feature>
<dbReference type="Gene3D" id="3.90.870.30">
    <property type="match status" value="1"/>
</dbReference>
<dbReference type="FunFam" id="3.30.420.40:FF:000124">
    <property type="entry name" value="Carbamoyltransferase HypF"/>
    <property type="match status" value="1"/>
</dbReference>
<feature type="transmembrane region" description="Helical" evidence="17">
    <location>
        <begin position="917"/>
        <end position="944"/>
    </location>
</feature>
<name>A0A0A2VYR0_BEABA</name>
<gene>
    <name evidence="19" type="ORF">BBAD15_g1193</name>
</gene>
<evidence type="ECO:0000256" key="5">
    <source>
        <dbReference type="ARBA" id="ARBA00022448"/>
    </source>
</evidence>
<dbReference type="PANTHER" id="PTHR42959">
    <property type="entry name" value="CARBAMOYLTRANSFERASE"/>
    <property type="match status" value="1"/>
</dbReference>
<reference evidence="19 20" key="1">
    <citation type="submission" date="2012-10" db="EMBL/GenBank/DDBJ databases">
        <title>Genome sequencing and analysis of entomopathogenic fungi Beauveria bassiana D1-5.</title>
        <authorList>
            <person name="Li Q."/>
            <person name="Wang L."/>
            <person name="Zhang Z."/>
            <person name="Wang Q."/>
            <person name="Ren J."/>
            <person name="Wang M."/>
            <person name="Xu W."/>
            <person name="Wang J."/>
            <person name="Lu Y."/>
            <person name="Du Q."/>
            <person name="Sun Z."/>
        </authorList>
    </citation>
    <scope>NUCLEOTIDE SEQUENCE [LARGE SCALE GENOMIC DNA]</scope>
    <source>
        <strain evidence="19 20">D1-5</strain>
    </source>
</reference>
<dbReference type="NCBIfam" id="TIGR00802">
    <property type="entry name" value="nico"/>
    <property type="match status" value="1"/>
</dbReference>
<keyword evidence="9" id="KW-0479">Metal-binding</keyword>
<evidence type="ECO:0000256" key="12">
    <source>
        <dbReference type="ARBA" id="ARBA00022989"/>
    </source>
</evidence>
<keyword evidence="12 17" id="KW-1133">Transmembrane helix</keyword>
<feature type="transmembrane region" description="Helical" evidence="17">
    <location>
        <begin position="964"/>
        <end position="984"/>
    </location>
</feature>
<evidence type="ECO:0000256" key="15">
    <source>
        <dbReference type="ARBA" id="ARBA00075001"/>
    </source>
</evidence>
<dbReference type="Gene3D" id="3.30.110.120">
    <property type="match status" value="1"/>
</dbReference>
<evidence type="ECO:0000256" key="11">
    <source>
        <dbReference type="ARBA" id="ARBA00022833"/>
    </source>
</evidence>
<dbReference type="InterPro" id="IPR011541">
    <property type="entry name" value="Ni/Co_transpt_high_affinity"/>
</dbReference>
<feature type="transmembrane region" description="Helical" evidence="17">
    <location>
        <begin position="776"/>
        <end position="802"/>
    </location>
</feature>
<dbReference type="InterPro" id="IPR004688">
    <property type="entry name" value="Ni/Co_transpt"/>
</dbReference>
<keyword evidence="11" id="KW-0862">Zinc</keyword>
<dbReference type="PROSITE" id="PS51163">
    <property type="entry name" value="YRDC"/>
    <property type="match status" value="1"/>
</dbReference>
<feature type="transmembrane region" description="Helical" evidence="17">
    <location>
        <begin position="736"/>
        <end position="764"/>
    </location>
</feature>
<keyword evidence="10" id="KW-0863">Zinc-finger</keyword>
<evidence type="ECO:0000256" key="14">
    <source>
        <dbReference type="ARBA" id="ARBA00048220"/>
    </source>
</evidence>
<dbReference type="InterPro" id="IPR011125">
    <property type="entry name" value="Znf_HypF"/>
</dbReference>
<dbReference type="Pfam" id="PF03824">
    <property type="entry name" value="NicO"/>
    <property type="match status" value="1"/>
</dbReference>
<protein>
    <recommendedName>
        <fullName evidence="4">Threonylcarbamoyl-AMP synthase</fullName>
    </recommendedName>
    <alternativeName>
        <fullName evidence="15">Carbamoyl phosphate-converting enzyme HypF</fullName>
    </alternativeName>
    <alternativeName>
        <fullName evidence="16">[NiFe]-hydrogenase maturation factor HypF</fullName>
    </alternativeName>
</protein>
<keyword evidence="7" id="KW-0436">Ligase</keyword>
<dbReference type="InterPro" id="IPR051060">
    <property type="entry name" value="Carbamoyltrans_HypF-like"/>
</dbReference>
<dbReference type="Pfam" id="PF07503">
    <property type="entry name" value="zf-HYPF"/>
    <property type="match status" value="2"/>
</dbReference>
<comment type="caution">
    <text evidence="19">The sequence shown here is derived from an EMBL/GenBank/DDBJ whole genome shotgun (WGS) entry which is preliminary data.</text>
</comment>
<evidence type="ECO:0000256" key="9">
    <source>
        <dbReference type="ARBA" id="ARBA00022723"/>
    </source>
</evidence>
<dbReference type="GO" id="GO:0012505">
    <property type="term" value="C:endomembrane system"/>
    <property type="evidence" value="ECO:0007669"/>
    <property type="project" value="UniProtKB-SubCell"/>
</dbReference>
<feature type="transmembrane region" description="Helical" evidence="17">
    <location>
        <begin position="845"/>
        <end position="869"/>
    </location>
</feature>
<dbReference type="InterPro" id="IPR055128">
    <property type="entry name" value="HypF_C_2"/>
</dbReference>
<keyword evidence="8 17" id="KW-0812">Transmembrane</keyword>
<dbReference type="InterPro" id="IPR004421">
    <property type="entry name" value="Carbamoyltransferase_HypF"/>
</dbReference>
<evidence type="ECO:0000256" key="6">
    <source>
        <dbReference type="ARBA" id="ARBA00022596"/>
    </source>
</evidence>
<evidence type="ECO:0000313" key="19">
    <source>
        <dbReference type="EMBL" id="KGQ13036.1"/>
    </source>
</evidence>
<dbReference type="InterPro" id="IPR017945">
    <property type="entry name" value="DHBP_synth_RibB-like_a/b_dom"/>
</dbReference>
<comment type="pathway">
    <text evidence="2">Protein modification; [NiFe] hydrogenase maturation.</text>
</comment>
<evidence type="ECO:0000256" key="2">
    <source>
        <dbReference type="ARBA" id="ARBA00004711"/>
    </source>
</evidence>
<dbReference type="GO" id="GO:0005886">
    <property type="term" value="C:plasma membrane"/>
    <property type="evidence" value="ECO:0007669"/>
    <property type="project" value="InterPro"/>
</dbReference>
<dbReference type="GO" id="GO:0051604">
    <property type="term" value="P:protein maturation"/>
    <property type="evidence" value="ECO:0007669"/>
    <property type="project" value="TreeGrafter"/>
</dbReference>
<sequence length="997" mass="107368">MTWDVLPQDFSIRHSGSGAMDTQIVPDAATCPECLRELNCPADRRYRYPFINCTHCGPRFTIIRAMPYDRPSTVMAAFPLCKACDEEYRHPMDRRFHAQPVACPDCGPQIIWQQGERRLDGELALAQAVAALREGKIVAVKGLGGFHLAVDARHDAAVERLRARKQRPAKPLAVMIATPEGLPDEARALLATPAAPVVLVASDCLPGVSAAVAPGRNETGVMLPANPLQHLLVQDFGGPLVMTSGNLNGRPPAIDNAQALQDLEGIADGFLLHNRDILQRMDDSVMRASGEMLRRARGFVPDALPLPAGFKDLPPILALGGDLKNTFCLVRGGQAVLSQHFGDLAQEGVEAQWQSSLALMSHIYGFAAEYVALDAHPCYRSAQAGHEMARPVIEVLHHHAHAAACLAEHGWPLNGGNVIALALDGIGYGETGKLWGGECLLVNYRRCVHLGGLPAVALPGGDLAAVQPWRNLLAQCEAFVPGWQRYPETEVVRAQTWRPLAKAVARGVNAPLASSCGRLFDAVAAALKCAPYQQSYEGEAACRLEALALDAGPCSHPVTLPLVNGHLCLAAFWRQWLGWQGEVGSRAWAFHDALAKGLAALVRHHALLTGVTTVVCCGGVLHNRLLRERLAFYLSDFKTLFPTRLPAGDGALSLGQAVVAAARYLNHHKDKKDVNALAANFAAWAWALAAFNHSSALMAASLLAWCYGLRHAVDADHIAAIDNVTRKMMQQGKRPFGVGAWFSLGHSSIVILASVAIAATAAAFQQKMNWFHDVGGVIGTAVSACFLLAMALINLVILRGVWRNFRQLKRGEPLAADATEMTGGGMMSWLFNAVFRLIGKSWHMYLVGFLFGLGFDTATEIGVLGISAASASSGMSIWSILVFPALFASGMALVDTLDNVIMVGAYGWAFNKPQRKLYYNMTITGTSVVVALFIGGLEALGLLADKFQLEGGIWQWVGALNDNLGNAGFVVVGLFIACWGISMVNYRWKGYDALAVR</sequence>
<dbReference type="EMBL" id="ANFO01000063">
    <property type="protein sequence ID" value="KGQ13036.1"/>
    <property type="molecule type" value="Genomic_DNA"/>
</dbReference>
<dbReference type="GO" id="GO:0016743">
    <property type="term" value="F:carboxyl- or carbamoyltransferase activity"/>
    <property type="evidence" value="ECO:0007669"/>
    <property type="project" value="InterPro"/>
</dbReference>
<evidence type="ECO:0000256" key="1">
    <source>
        <dbReference type="ARBA" id="ARBA00004127"/>
    </source>
</evidence>
<keyword evidence="19" id="KW-0808">Transferase</keyword>
<evidence type="ECO:0000313" key="20">
    <source>
        <dbReference type="Proteomes" id="UP000030106"/>
    </source>
</evidence>
<dbReference type="STRING" id="1245745.A0A0A2VYR0"/>
<dbReference type="GO" id="GO:0016874">
    <property type="term" value="F:ligase activity"/>
    <property type="evidence" value="ECO:0007669"/>
    <property type="project" value="UniProtKB-KW"/>
</dbReference>
<keyword evidence="5" id="KW-0813">Transport</keyword>
<comment type="similarity">
    <text evidence="3">Belongs to the carbamoyltransferase HypF family.</text>
</comment>